<gene>
    <name evidence="3" type="ORF">MBOT_25690</name>
</gene>
<proteinExistence type="inferred from homology"/>
<dbReference type="Pfam" id="PF00378">
    <property type="entry name" value="ECH_1"/>
    <property type="match status" value="1"/>
</dbReference>
<dbReference type="AlphaFoldDB" id="A0A7I9XZK4"/>
<dbReference type="NCBIfam" id="NF004857">
    <property type="entry name" value="PRK06210.1"/>
    <property type="match status" value="1"/>
</dbReference>
<dbReference type="InterPro" id="IPR029045">
    <property type="entry name" value="ClpP/crotonase-like_dom_sf"/>
</dbReference>
<dbReference type="CDD" id="cd06558">
    <property type="entry name" value="crotonase-like"/>
    <property type="match status" value="1"/>
</dbReference>
<evidence type="ECO:0000313" key="3">
    <source>
        <dbReference type="EMBL" id="GFG75204.1"/>
    </source>
</evidence>
<dbReference type="InterPro" id="IPR001753">
    <property type="entry name" value="Enoyl-CoA_hydra/iso"/>
</dbReference>
<name>A0A7I9XZK4_9MYCO</name>
<evidence type="ECO:0000313" key="4">
    <source>
        <dbReference type="Proteomes" id="UP000465361"/>
    </source>
</evidence>
<sequence length="298" mass="31537">MEPEMLESAASHEEDPPMSTAGAAESNAGQDDAVLVETTASGVAVLTLNRPERLNTWGGDVAGAFYSSLERADADPAVRVIVVTGRGKAFCAGAQLGAMAAVGESLDNIEQRNLSELVGDRQPHFLTTLRKPVIAAINGACVGIGLTVALMCDVRFAAAGAKFAASFARRGLVAEYGVSWILPRLTGWGVALDLLLSGRTFLADEALQLGLIKEVVAPEQLLQRTLDYAEDIARNCSPASLAVIKCQAYGDARRTVEEATALAETLLQQSLQRPDVIEGITSFLEKRAPNFPELTAPD</sequence>
<dbReference type="PANTHER" id="PTHR43802">
    <property type="entry name" value="ENOYL-COA HYDRATASE"/>
    <property type="match status" value="1"/>
</dbReference>
<dbReference type="PANTHER" id="PTHR43802:SF1">
    <property type="entry name" value="IP11341P-RELATED"/>
    <property type="match status" value="1"/>
</dbReference>
<dbReference type="SUPFAM" id="SSF52096">
    <property type="entry name" value="ClpP/crotonase"/>
    <property type="match status" value="1"/>
</dbReference>
<keyword evidence="4" id="KW-1185">Reference proteome</keyword>
<reference evidence="3 4" key="1">
    <citation type="journal article" date="2019" name="Emerg. Microbes Infect.">
        <title>Comprehensive subspecies identification of 175 nontuberculous mycobacteria species based on 7547 genomic profiles.</title>
        <authorList>
            <person name="Matsumoto Y."/>
            <person name="Kinjo T."/>
            <person name="Motooka D."/>
            <person name="Nabeya D."/>
            <person name="Jung N."/>
            <person name="Uechi K."/>
            <person name="Horii T."/>
            <person name="Iida T."/>
            <person name="Fujita J."/>
            <person name="Nakamura S."/>
        </authorList>
    </citation>
    <scope>NUCLEOTIDE SEQUENCE [LARGE SCALE GENOMIC DNA]</scope>
    <source>
        <strain evidence="3 4">JCM 17322</strain>
    </source>
</reference>
<dbReference type="EMBL" id="BLKW01000004">
    <property type="protein sequence ID" value="GFG75204.1"/>
    <property type="molecule type" value="Genomic_DNA"/>
</dbReference>
<feature type="region of interest" description="Disordered" evidence="2">
    <location>
        <begin position="1"/>
        <end position="29"/>
    </location>
</feature>
<protein>
    <submittedName>
        <fullName evidence="3">Enoyl-CoA hydratase</fullName>
    </submittedName>
</protein>
<accession>A0A7I9XZK4</accession>
<organism evidence="3 4">
    <name type="scientific">Mycobacterium botniense</name>
    <dbReference type="NCBI Taxonomy" id="84962"/>
    <lineage>
        <taxon>Bacteria</taxon>
        <taxon>Bacillati</taxon>
        <taxon>Actinomycetota</taxon>
        <taxon>Actinomycetes</taxon>
        <taxon>Mycobacteriales</taxon>
        <taxon>Mycobacteriaceae</taxon>
        <taxon>Mycobacterium</taxon>
    </lineage>
</organism>
<dbReference type="GO" id="GO:0003824">
    <property type="term" value="F:catalytic activity"/>
    <property type="evidence" value="ECO:0007669"/>
    <property type="project" value="UniProtKB-ARBA"/>
</dbReference>
<comment type="similarity">
    <text evidence="1">Belongs to the enoyl-CoA hydratase/isomerase family.</text>
</comment>
<evidence type="ECO:0000256" key="2">
    <source>
        <dbReference type="SAM" id="MobiDB-lite"/>
    </source>
</evidence>
<comment type="caution">
    <text evidence="3">The sequence shown here is derived from an EMBL/GenBank/DDBJ whole genome shotgun (WGS) entry which is preliminary data.</text>
</comment>
<evidence type="ECO:0000256" key="1">
    <source>
        <dbReference type="ARBA" id="ARBA00005254"/>
    </source>
</evidence>
<dbReference type="Gene3D" id="3.90.226.10">
    <property type="entry name" value="2-enoyl-CoA Hydratase, Chain A, domain 1"/>
    <property type="match status" value="1"/>
</dbReference>
<dbReference type="Proteomes" id="UP000465361">
    <property type="component" value="Unassembled WGS sequence"/>
</dbReference>